<dbReference type="Proteomes" id="UP001174677">
    <property type="component" value="Chromosome 13"/>
</dbReference>
<comment type="catalytic activity">
    <reaction evidence="1">
        <text>S-ubiquitinyl-[E2 ubiquitin-conjugating enzyme]-L-cysteine + [acceptor protein]-L-lysine = [E2 ubiquitin-conjugating enzyme]-L-cysteine + N(6)-ubiquitinyl-[acceptor protein]-L-lysine.</text>
        <dbReference type="EC" id="2.3.2.27"/>
    </reaction>
</comment>
<dbReference type="InterPro" id="IPR013083">
    <property type="entry name" value="Znf_RING/FYVE/PHD"/>
</dbReference>
<dbReference type="EC" id="2.3.2.27" evidence="2"/>
<dbReference type="PANTHER" id="PTHR15710:SF245">
    <property type="entry name" value="RING-TYPE DOMAIN-CONTAINING PROTEIN"/>
    <property type="match status" value="1"/>
</dbReference>
<sequence length="235" mass="26924">MEISIEDYEIYCNVIPVDDISEPEDNASISSDMFSIKVIATFMPHLDSAMEEEEDVDDDDESESNSLLLYANSECDTSQRTFLVERNRFLHEETSRSTVRQILLDMNVPIQEFLIDQILNNVRQIASDHYKYNMGRHKVLHLAINIEVPPIIFEAESDDDDPGLCLAPATKSSIEALEMVKVEESINQHCPICLEEISIGSEAICMPCSHLYHYRCICNWLQRSRVCPLCRFQIA</sequence>
<evidence type="ECO:0000259" key="7">
    <source>
        <dbReference type="PROSITE" id="PS50089"/>
    </source>
</evidence>
<keyword evidence="4 6" id="KW-0863">Zinc-finger</keyword>
<evidence type="ECO:0000313" key="9">
    <source>
        <dbReference type="Proteomes" id="UP001174677"/>
    </source>
</evidence>
<protein>
    <recommendedName>
        <fullName evidence="2">RING-type E3 ubiquitin transferase</fullName>
        <ecNumber evidence="2">2.3.2.27</ecNumber>
    </recommendedName>
</protein>
<proteinExistence type="predicted"/>
<dbReference type="Pfam" id="PF13639">
    <property type="entry name" value="zf-RING_2"/>
    <property type="match status" value="1"/>
</dbReference>
<dbReference type="SMART" id="SM00184">
    <property type="entry name" value="RING"/>
    <property type="match status" value="1"/>
</dbReference>
<evidence type="ECO:0000313" key="8">
    <source>
        <dbReference type="EMBL" id="KAJ9163463.1"/>
    </source>
</evidence>
<dbReference type="PROSITE" id="PS50089">
    <property type="entry name" value="ZF_RING_2"/>
    <property type="match status" value="1"/>
</dbReference>
<keyword evidence="3" id="KW-0479">Metal-binding</keyword>
<dbReference type="InterPro" id="IPR001841">
    <property type="entry name" value="Znf_RING"/>
</dbReference>
<feature type="domain" description="RING-type" evidence="7">
    <location>
        <begin position="190"/>
        <end position="231"/>
    </location>
</feature>
<dbReference type="Gene3D" id="3.30.40.10">
    <property type="entry name" value="Zinc/RING finger domain, C3HC4 (zinc finger)"/>
    <property type="match status" value="1"/>
</dbReference>
<evidence type="ECO:0000256" key="5">
    <source>
        <dbReference type="ARBA" id="ARBA00022833"/>
    </source>
</evidence>
<dbReference type="SUPFAM" id="SSF57850">
    <property type="entry name" value="RING/U-box"/>
    <property type="match status" value="1"/>
</dbReference>
<evidence type="ECO:0000256" key="3">
    <source>
        <dbReference type="ARBA" id="ARBA00022723"/>
    </source>
</evidence>
<evidence type="ECO:0000256" key="4">
    <source>
        <dbReference type="ARBA" id="ARBA00022771"/>
    </source>
</evidence>
<organism evidence="8 9">
    <name type="scientific">Hevea brasiliensis</name>
    <name type="common">Para rubber tree</name>
    <name type="synonym">Siphonia brasiliensis</name>
    <dbReference type="NCBI Taxonomy" id="3981"/>
    <lineage>
        <taxon>Eukaryota</taxon>
        <taxon>Viridiplantae</taxon>
        <taxon>Streptophyta</taxon>
        <taxon>Embryophyta</taxon>
        <taxon>Tracheophyta</taxon>
        <taxon>Spermatophyta</taxon>
        <taxon>Magnoliopsida</taxon>
        <taxon>eudicotyledons</taxon>
        <taxon>Gunneridae</taxon>
        <taxon>Pentapetalae</taxon>
        <taxon>rosids</taxon>
        <taxon>fabids</taxon>
        <taxon>Malpighiales</taxon>
        <taxon>Euphorbiaceae</taxon>
        <taxon>Crotonoideae</taxon>
        <taxon>Micrandreae</taxon>
        <taxon>Hevea</taxon>
    </lineage>
</organism>
<dbReference type="EMBL" id="JARPOI010000013">
    <property type="protein sequence ID" value="KAJ9163463.1"/>
    <property type="molecule type" value="Genomic_DNA"/>
</dbReference>
<evidence type="ECO:0000256" key="2">
    <source>
        <dbReference type="ARBA" id="ARBA00012483"/>
    </source>
</evidence>
<name>A0ABQ9L9Z7_HEVBR</name>
<dbReference type="PANTHER" id="PTHR15710">
    <property type="entry name" value="E3 UBIQUITIN-PROTEIN LIGASE PRAJA"/>
    <property type="match status" value="1"/>
</dbReference>
<keyword evidence="9" id="KW-1185">Reference proteome</keyword>
<evidence type="ECO:0000256" key="1">
    <source>
        <dbReference type="ARBA" id="ARBA00000900"/>
    </source>
</evidence>
<comment type="caution">
    <text evidence="8">The sequence shown here is derived from an EMBL/GenBank/DDBJ whole genome shotgun (WGS) entry which is preliminary data.</text>
</comment>
<evidence type="ECO:0000256" key="6">
    <source>
        <dbReference type="PROSITE-ProRule" id="PRU00175"/>
    </source>
</evidence>
<accession>A0ABQ9L9Z7</accession>
<gene>
    <name evidence="8" type="ORF">P3X46_023129</name>
</gene>
<reference evidence="8" key="1">
    <citation type="journal article" date="2023" name="Plant Biotechnol. J.">
        <title>Chromosome-level wild Hevea brasiliensis genome provides new tools for genomic-assisted breeding and valuable loci to elevate rubber yield.</title>
        <authorList>
            <person name="Cheng H."/>
            <person name="Song X."/>
            <person name="Hu Y."/>
            <person name="Wu T."/>
            <person name="Yang Q."/>
            <person name="An Z."/>
            <person name="Feng S."/>
            <person name="Deng Z."/>
            <person name="Wu W."/>
            <person name="Zeng X."/>
            <person name="Tu M."/>
            <person name="Wang X."/>
            <person name="Huang H."/>
        </authorList>
    </citation>
    <scope>NUCLEOTIDE SEQUENCE</scope>
    <source>
        <strain evidence="8">MT/VB/25A 57/8</strain>
    </source>
</reference>
<keyword evidence="5" id="KW-0862">Zinc</keyword>